<evidence type="ECO:0000313" key="1">
    <source>
        <dbReference type="EMBL" id="MBK3520025.1"/>
    </source>
</evidence>
<dbReference type="EMBL" id="JAENRR010000129">
    <property type="protein sequence ID" value="MBK3520025.1"/>
    <property type="molecule type" value="Genomic_DNA"/>
</dbReference>
<proteinExistence type="predicted"/>
<comment type="caution">
    <text evidence="1">The sequence shown here is derived from an EMBL/GenBank/DDBJ whole genome shotgun (WGS) entry which is preliminary data.</text>
</comment>
<keyword evidence="2" id="KW-1185">Reference proteome</keyword>
<dbReference type="Proteomes" id="UP000605676">
    <property type="component" value="Unassembled WGS sequence"/>
</dbReference>
<sequence length="149" mass="17630">MIDFNKIFPDWTLKIDEISNNVFQFTSTNNHGNQVEFTDSDYDSGIKRIFCETFDLEIQICKETNKLIFDTFSILLDNSLIKYKKYESEIFGSWIIRLKNKRIILDGKESILSLEKKKGLLSKDWNDLKSIQIREGLKYEDIEMIINEI</sequence>
<protein>
    <submittedName>
        <fullName evidence="1">Uncharacterized protein</fullName>
    </submittedName>
</protein>
<name>A0ABS1HQX6_9BACT</name>
<organism evidence="1 2">
    <name type="scientific">Carboxylicivirga marina</name>
    <dbReference type="NCBI Taxonomy" id="2800988"/>
    <lineage>
        <taxon>Bacteria</taxon>
        <taxon>Pseudomonadati</taxon>
        <taxon>Bacteroidota</taxon>
        <taxon>Bacteroidia</taxon>
        <taxon>Marinilabiliales</taxon>
        <taxon>Marinilabiliaceae</taxon>
        <taxon>Carboxylicivirga</taxon>
    </lineage>
</organism>
<gene>
    <name evidence="1" type="ORF">JIV24_22025</name>
</gene>
<evidence type="ECO:0000313" key="2">
    <source>
        <dbReference type="Proteomes" id="UP000605676"/>
    </source>
</evidence>
<accession>A0ABS1HQX6</accession>
<dbReference type="RefSeq" id="WP_200467242.1">
    <property type="nucleotide sequence ID" value="NZ_JAENRR010000129.1"/>
</dbReference>
<reference evidence="1 2" key="1">
    <citation type="submission" date="2021-01" db="EMBL/GenBank/DDBJ databases">
        <title>Carboxyliciviraga sp.nov., isolated from coastal sediments.</title>
        <authorList>
            <person name="Lu D."/>
            <person name="Zhang T."/>
        </authorList>
    </citation>
    <scope>NUCLEOTIDE SEQUENCE [LARGE SCALE GENOMIC DNA]</scope>
    <source>
        <strain evidence="1 2">N1Y132</strain>
    </source>
</reference>